<dbReference type="PANTHER" id="PTHR28160">
    <property type="entry name" value="54S RIBOSOMAL PROTEIN L15, MITOCHONDRIAL"/>
    <property type="match status" value="1"/>
</dbReference>
<dbReference type="PANTHER" id="PTHR28160:SF1">
    <property type="entry name" value="LARGE RIBOSOMAL SUBUNIT PROTEIN ML57"/>
    <property type="match status" value="1"/>
</dbReference>
<dbReference type="GO" id="GO:0003735">
    <property type="term" value="F:structural constituent of ribosome"/>
    <property type="evidence" value="ECO:0007669"/>
    <property type="project" value="EnsemblFungi"/>
</dbReference>
<organism evidence="2 3">
    <name type="scientific">Kazachstania africana (strain ATCC 22294 / BCRC 22015 / CBS 2517 / CECT 1963 / NBRC 1671 / NRRL Y-8276)</name>
    <name type="common">Yeast</name>
    <name type="synonym">Kluyveromyces africanus</name>
    <dbReference type="NCBI Taxonomy" id="1071382"/>
    <lineage>
        <taxon>Eukaryota</taxon>
        <taxon>Fungi</taxon>
        <taxon>Dikarya</taxon>
        <taxon>Ascomycota</taxon>
        <taxon>Saccharomycotina</taxon>
        <taxon>Saccharomycetes</taxon>
        <taxon>Saccharomycetales</taxon>
        <taxon>Saccharomycetaceae</taxon>
        <taxon>Kazachstania</taxon>
    </lineage>
</organism>
<protein>
    <recommendedName>
        <fullName evidence="1">RNase III domain-containing protein</fullName>
    </recommendedName>
</protein>
<dbReference type="OrthoDB" id="2281895at2759"/>
<dbReference type="SMART" id="SM00535">
    <property type="entry name" value="RIBOc"/>
    <property type="match status" value="1"/>
</dbReference>
<accession>H2AZW6</accession>
<dbReference type="GeneID" id="13883552"/>
<dbReference type="eggNOG" id="ENOG502RXWY">
    <property type="taxonomic scope" value="Eukaryota"/>
</dbReference>
<dbReference type="PROSITE" id="PS50142">
    <property type="entry name" value="RNASE_3_2"/>
    <property type="match status" value="1"/>
</dbReference>
<proteinExistence type="predicted"/>
<dbReference type="KEGG" id="kaf:KAFR_0I01350"/>
<dbReference type="EMBL" id="HE650829">
    <property type="protein sequence ID" value="CCF59916.1"/>
    <property type="molecule type" value="Genomic_DNA"/>
</dbReference>
<evidence type="ECO:0000313" key="2">
    <source>
        <dbReference type="EMBL" id="CCF59916.1"/>
    </source>
</evidence>
<dbReference type="CDD" id="cd00593">
    <property type="entry name" value="RIBOc"/>
    <property type="match status" value="1"/>
</dbReference>
<gene>
    <name evidence="2" type="primary">KAFR0I01350</name>
    <name evidence="2" type="ORF">KAFR_0I01350</name>
</gene>
<dbReference type="Gene3D" id="1.10.1520.10">
    <property type="entry name" value="Ribonuclease III domain"/>
    <property type="match status" value="1"/>
</dbReference>
<dbReference type="InParanoid" id="H2AZW6"/>
<sequence>MLHNIREPQSLSRYITCIQSFQRYGPNQSFRCITYLHDNSVKVRGIKKDPVTYFKNPHGLNYSDLQESKYHDKIRERFHFDKFHIKLNANIILQCLTHKSFAHGKVPYNEKLNLLGSQFLKFRSSIYTLNQTKSFNSLGSKDSRNMIHRDTLSQVIKDLGLRPMVFWKKRDPVRGATYNGEATILSTVLNSLVGAILIINGETKATKFVDELLLNKNSKHSLINATKDKIIEEEDK</sequence>
<dbReference type="HOGENOM" id="CLU_088025_0_0_1"/>
<dbReference type="GO" id="GO:0005762">
    <property type="term" value="C:mitochondrial large ribosomal subunit"/>
    <property type="evidence" value="ECO:0007669"/>
    <property type="project" value="EnsemblFungi"/>
</dbReference>
<reference evidence="2 3" key="1">
    <citation type="journal article" date="2011" name="Proc. Natl. Acad. Sci. U.S.A.">
        <title>Evolutionary erosion of yeast sex chromosomes by mating-type switching accidents.</title>
        <authorList>
            <person name="Gordon J.L."/>
            <person name="Armisen D."/>
            <person name="Proux-Wera E."/>
            <person name="Oheigeartaigh S.S."/>
            <person name="Byrne K.P."/>
            <person name="Wolfe K.H."/>
        </authorList>
    </citation>
    <scope>NUCLEOTIDE SEQUENCE [LARGE SCALE GENOMIC DNA]</scope>
    <source>
        <strain evidence="3">ATCC 22294 / BCRC 22015 / CBS 2517 / CECT 1963 / NBRC 1671 / NRRL Y-8276</strain>
    </source>
</reference>
<dbReference type="STRING" id="1071382.H2AZW6"/>
<evidence type="ECO:0000313" key="3">
    <source>
        <dbReference type="Proteomes" id="UP000005220"/>
    </source>
</evidence>
<dbReference type="GO" id="GO:0006396">
    <property type="term" value="P:RNA processing"/>
    <property type="evidence" value="ECO:0007669"/>
    <property type="project" value="InterPro"/>
</dbReference>
<dbReference type="Pfam" id="PF14622">
    <property type="entry name" value="Ribonucleas_3_3"/>
    <property type="match status" value="1"/>
</dbReference>
<dbReference type="GO" id="GO:0004525">
    <property type="term" value="F:ribonuclease III activity"/>
    <property type="evidence" value="ECO:0007669"/>
    <property type="project" value="InterPro"/>
</dbReference>
<dbReference type="RefSeq" id="XP_003959051.1">
    <property type="nucleotide sequence ID" value="XM_003959002.1"/>
</dbReference>
<dbReference type="InterPro" id="IPR040030">
    <property type="entry name" value="Ribosomal_mL57"/>
</dbReference>
<evidence type="ECO:0000259" key="1">
    <source>
        <dbReference type="PROSITE" id="PS50142"/>
    </source>
</evidence>
<dbReference type="Proteomes" id="UP000005220">
    <property type="component" value="Chromosome 9"/>
</dbReference>
<dbReference type="FunCoup" id="H2AZW6">
    <property type="interactions" value="216"/>
</dbReference>
<dbReference type="GO" id="GO:0032543">
    <property type="term" value="P:mitochondrial translation"/>
    <property type="evidence" value="ECO:0007669"/>
    <property type="project" value="InterPro"/>
</dbReference>
<dbReference type="SUPFAM" id="SSF69065">
    <property type="entry name" value="RNase III domain-like"/>
    <property type="match status" value="1"/>
</dbReference>
<name>H2AZW6_KAZAF</name>
<dbReference type="InterPro" id="IPR036389">
    <property type="entry name" value="RNase_III_sf"/>
</dbReference>
<keyword evidence="3" id="KW-1185">Reference proteome</keyword>
<feature type="domain" description="RNase III" evidence="1">
    <location>
        <begin position="67"/>
        <end position="201"/>
    </location>
</feature>
<dbReference type="AlphaFoldDB" id="H2AZW6"/>
<dbReference type="InterPro" id="IPR000999">
    <property type="entry name" value="RNase_III_dom"/>
</dbReference>